<feature type="domain" description="F-box" evidence="1">
    <location>
        <begin position="22"/>
        <end position="63"/>
    </location>
</feature>
<dbReference type="PROSITE" id="PS50181">
    <property type="entry name" value="FBOX"/>
    <property type="match status" value="1"/>
</dbReference>
<dbReference type="SMART" id="SM00256">
    <property type="entry name" value="FBOX"/>
    <property type="match status" value="1"/>
</dbReference>
<evidence type="ECO:0000259" key="1">
    <source>
        <dbReference type="PROSITE" id="PS50181"/>
    </source>
</evidence>
<dbReference type="Pfam" id="PF08268">
    <property type="entry name" value="FBA_3"/>
    <property type="match status" value="1"/>
</dbReference>
<sequence length="368" mass="42824">MEASIVKKIKKDNVEVRLGPFLPNEIFSEILSWLPAKYLGRCKCVCKEWCNLIENRSFATKHLSRRSRARVHLENKQESLDVDGTIVREKFIIMTSRVGLVSEKGGISGKCRLRNLTTQEIIYLTDPHQGTFKIFINYDYYSFNEIKLVSVYRDENNNPPVEGFQVLNLDRDDMWRPFKFPVLENHKIRRVIKSLFVMRNKTFYHVQRTVYGSKGYIEVNSFDMKTECCFRNSLPGGFFSDQSNVILMKWNDCIAFGEVTLMKRNDCIAFGGIVEYSLNVIVLEDHKKHKWSEKKIVIPLPFLKENPYIKKIMRRVSVSFKLGILEFVSENESVTYDTRSRKLARIKLAADHSAAGKGKLRHAWARDA</sequence>
<name>A0AAD5JGG8_ACENE</name>
<keyword evidence="3" id="KW-1185">Reference proteome</keyword>
<dbReference type="EMBL" id="JAJSOW010000002">
    <property type="protein sequence ID" value="KAI9199166.1"/>
    <property type="molecule type" value="Genomic_DNA"/>
</dbReference>
<dbReference type="PANTHER" id="PTHR31111">
    <property type="entry name" value="BNAA05G37150D PROTEIN-RELATED"/>
    <property type="match status" value="1"/>
</dbReference>
<proteinExistence type="predicted"/>
<dbReference type="Gene3D" id="1.20.1280.50">
    <property type="match status" value="1"/>
</dbReference>
<dbReference type="CDD" id="cd22157">
    <property type="entry name" value="F-box_AtFBW1-like"/>
    <property type="match status" value="1"/>
</dbReference>
<dbReference type="InterPro" id="IPR001810">
    <property type="entry name" value="F-box_dom"/>
</dbReference>
<reference evidence="2 3" key="1">
    <citation type="journal article" date="2022" name="Plant J.">
        <title>Strategies of tolerance reflected in two North American maple genomes.</title>
        <authorList>
            <person name="McEvoy S.L."/>
            <person name="Sezen U.U."/>
            <person name="Trouern-Trend A."/>
            <person name="McMahon S.M."/>
            <person name="Schaberg P.G."/>
            <person name="Yang J."/>
            <person name="Wegrzyn J.L."/>
            <person name="Swenson N.G."/>
        </authorList>
    </citation>
    <scope>NUCLEOTIDE SEQUENCE [LARGE SCALE GENOMIC DNA]</scope>
    <source>
        <strain evidence="2">91603</strain>
    </source>
</reference>
<dbReference type="AlphaFoldDB" id="A0AAD5JGG8"/>
<comment type="caution">
    <text evidence="2">The sequence shown here is derived from an EMBL/GenBank/DDBJ whole genome shotgun (WGS) entry which is preliminary data.</text>
</comment>
<dbReference type="Proteomes" id="UP001064489">
    <property type="component" value="Chromosome 13"/>
</dbReference>
<dbReference type="SUPFAM" id="SSF81383">
    <property type="entry name" value="F-box domain"/>
    <property type="match status" value="1"/>
</dbReference>
<dbReference type="Pfam" id="PF00646">
    <property type="entry name" value="F-box"/>
    <property type="match status" value="1"/>
</dbReference>
<evidence type="ECO:0000313" key="3">
    <source>
        <dbReference type="Proteomes" id="UP001064489"/>
    </source>
</evidence>
<protein>
    <recommendedName>
        <fullName evidence="1">F-box domain-containing protein</fullName>
    </recommendedName>
</protein>
<organism evidence="2 3">
    <name type="scientific">Acer negundo</name>
    <name type="common">Box elder</name>
    <dbReference type="NCBI Taxonomy" id="4023"/>
    <lineage>
        <taxon>Eukaryota</taxon>
        <taxon>Viridiplantae</taxon>
        <taxon>Streptophyta</taxon>
        <taxon>Embryophyta</taxon>
        <taxon>Tracheophyta</taxon>
        <taxon>Spermatophyta</taxon>
        <taxon>Magnoliopsida</taxon>
        <taxon>eudicotyledons</taxon>
        <taxon>Gunneridae</taxon>
        <taxon>Pentapetalae</taxon>
        <taxon>rosids</taxon>
        <taxon>malvids</taxon>
        <taxon>Sapindales</taxon>
        <taxon>Sapindaceae</taxon>
        <taxon>Hippocastanoideae</taxon>
        <taxon>Acereae</taxon>
        <taxon>Acer</taxon>
    </lineage>
</organism>
<dbReference type="PANTHER" id="PTHR31111:SF125">
    <property type="entry name" value="F-BOX PROTEIN CPR30-LIKE"/>
    <property type="match status" value="1"/>
</dbReference>
<gene>
    <name evidence="2" type="ORF">LWI28_028531</name>
</gene>
<accession>A0AAD5JGG8</accession>
<dbReference type="InterPro" id="IPR036047">
    <property type="entry name" value="F-box-like_dom_sf"/>
</dbReference>
<dbReference type="InterPro" id="IPR013187">
    <property type="entry name" value="F-box-assoc_dom_typ3"/>
</dbReference>
<evidence type="ECO:0000313" key="2">
    <source>
        <dbReference type="EMBL" id="KAI9199166.1"/>
    </source>
</evidence>